<dbReference type="EMBL" id="CM045758">
    <property type="protein sequence ID" value="KAI8029805.1"/>
    <property type="molecule type" value="Genomic_DNA"/>
</dbReference>
<dbReference type="Proteomes" id="UP001060215">
    <property type="component" value="Chromosome 1"/>
</dbReference>
<evidence type="ECO:0000313" key="2">
    <source>
        <dbReference type="Proteomes" id="UP001060215"/>
    </source>
</evidence>
<sequence length="196" mass="22305">NSFPSFYTSYANFSFAHHLRGLCLSSLHSRRHLADETREDGKKLQKTRTGSPLWLGPYLPFPYLEFFVRTLKEGSRPIDFDPCCLISPVDGTILRFGELKGAGSMIEQVKGFSYFVSSFLGASPFLPMIAEEDIQQDSKGQEIIPRDENKKSCLTTGLFYCVIYLKPGDYHRIHSPVDWNALVRQHFSGMDHGHNH</sequence>
<protein>
    <submittedName>
        <fullName evidence="1">Uncharacterized protein</fullName>
    </submittedName>
</protein>
<feature type="non-terminal residue" evidence="1">
    <location>
        <position position="1"/>
    </location>
</feature>
<proteinExistence type="predicted"/>
<gene>
    <name evidence="1" type="ORF">LOK49_LG01G00173</name>
</gene>
<keyword evidence="2" id="KW-1185">Reference proteome</keyword>
<accession>A0ACC0IYP4</accession>
<name>A0ACC0IYP4_9ERIC</name>
<comment type="caution">
    <text evidence="1">The sequence shown here is derived from an EMBL/GenBank/DDBJ whole genome shotgun (WGS) entry which is preliminary data.</text>
</comment>
<organism evidence="1 2">
    <name type="scientific">Camellia lanceoleosa</name>
    <dbReference type="NCBI Taxonomy" id="1840588"/>
    <lineage>
        <taxon>Eukaryota</taxon>
        <taxon>Viridiplantae</taxon>
        <taxon>Streptophyta</taxon>
        <taxon>Embryophyta</taxon>
        <taxon>Tracheophyta</taxon>
        <taxon>Spermatophyta</taxon>
        <taxon>Magnoliopsida</taxon>
        <taxon>eudicotyledons</taxon>
        <taxon>Gunneridae</taxon>
        <taxon>Pentapetalae</taxon>
        <taxon>asterids</taxon>
        <taxon>Ericales</taxon>
        <taxon>Theaceae</taxon>
        <taxon>Camellia</taxon>
    </lineage>
</organism>
<evidence type="ECO:0000313" key="1">
    <source>
        <dbReference type="EMBL" id="KAI8029805.1"/>
    </source>
</evidence>
<reference evidence="1 2" key="1">
    <citation type="journal article" date="2022" name="Plant J.">
        <title>Chromosome-level genome of Camellia lanceoleosa provides a valuable resource for understanding genome evolution and self-incompatibility.</title>
        <authorList>
            <person name="Gong W."/>
            <person name="Xiao S."/>
            <person name="Wang L."/>
            <person name="Liao Z."/>
            <person name="Chang Y."/>
            <person name="Mo W."/>
            <person name="Hu G."/>
            <person name="Li W."/>
            <person name="Zhao G."/>
            <person name="Zhu H."/>
            <person name="Hu X."/>
            <person name="Ji K."/>
            <person name="Xiang X."/>
            <person name="Song Q."/>
            <person name="Yuan D."/>
            <person name="Jin S."/>
            <person name="Zhang L."/>
        </authorList>
    </citation>
    <scope>NUCLEOTIDE SEQUENCE [LARGE SCALE GENOMIC DNA]</scope>
    <source>
        <strain evidence="1">SQ_2022a</strain>
    </source>
</reference>